<evidence type="ECO:0000313" key="1">
    <source>
        <dbReference type="EMBL" id="MDA6072342.1"/>
    </source>
</evidence>
<dbReference type="EMBL" id="JAMZNK010000058">
    <property type="protein sequence ID" value="MDA6072342.1"/>
    <property type="molecule type" value="Genomic_DNA"/>
</dbReference>
<gene>
    <name evidence="1" type="ORF">NJT12_22190</name>
</gene>
<dbReference type="Gene3D" id="3.10.450.410">
    <property type="match status" value="1"/>
</dbReference>
<organism evidence="1 2">
    <name type="scientific">Flavobacterium azizsancarii</name>
    <dbReference type="NCBI Taxonomy" id="2961580"/>
    <lineage>
        <taxon>Bacteria</taxon>
        <taxon>Pseudomonadati</taxon>
        <taxon>Bacteroidota</taxon>
        <taxon>Flavobacteriia</taxon>
        <taxon>Flavobacteriales</taxon>
        <taxon>Flavobacteriaceae</taxon>
        <taxon>Flavobacterium</taxon>
    </lineage>
</organism>
<protein>
    <recommendedName>
        <fullName evidence="3">DUF4348 domain-containing protein</fullName>
    </recommendedName>
</protein>
<reference evidence="1 2" key="1">
    <citation type="journal article" date="2023" name="Chemosphere">
        <title>Whole genome analysis of Flavobacterium aziz-sancarii sp. nov., isolated from Ardley Island (Antarctica), revealed a rich resistome and bioremediation potential.</title>
        <authorList>
            <person name="Otur C."/>
            <person name="Okay S."/>
            <person name="Kurt-Kizildogan A."/>
        </authorList>
    </citation>
    <scope>NUCLEOTIDE SEQUENCE [LARGE SCALE GENOMIC DNA]</scope>
    <source>
        <strain evidence="1 2">AC</strain>
    </source>
</reference>
<evidence type="ECO:0008006" key="3">
    <source>
        <dbReference type="Google" id="ProtNLM"/>
    </source>
</evidence>
<proteinExistence type="predicted"/>
<evidence type="ECO:0000313" key="2">
    <source>
        <dbReference type="Proteomes" id="UP001212170"/>
    </source>
</evidence>
<accession>A0ABT4WIL8</accession>
<name>A0ABT4WIL8_9FLAO</name>
<comment type="caution">
    <text evidence="1">The sequence shown here is derived from an EMBL/GenBank/DDBJ whole genome shotgun (WGS) entry which is preliminary data.</text>
</comment>
<dbReference type="Proteomes" id="UP001212170">
    <property type="component" value="Unassembled WGS sequence"/>
</dbReference>
<dbReference type="PROSITE" id="PS51257">
    <property type="entry name" value="PROKAR_LIPOPROTEIN"/>
    <property type="match status" value="1"/>
</dbReference>
<sequence length="141" mass="16624">MNCLKVVSIVAFLILISCQHKKQESLSESKKTTIVKGENFDVFNSQFHSDSVFQISRVDFPIDGISVSGFDRHNWTKENWKFINVPVSEKNEIQNYEHSLVKSDTLIIERFWIPDSGFEVERQFKLIKNKWFLVYYNDINL</sequence>
<keyword evidence="2" id="KW-1185">Reference proteome</keyword>
<dbReference type="RefSeq" id="WP_271338318.1">
    <property type="nucleotide sequence ID" value="NZ_JAMZNK010000058.1"/>
</dbReference>